<evidence type="ECO:0000256" key="7">
    <source>
        <dbReference type="HAMAP-Rule" id="MF_00523"/>
    </source>
</evidence>
<dbReference type="GO" id="GO:0016410">
    <property type="term" value="F:N-acyltransferase activity"/>
    <property type="evidence" value="ECO:0007669"/>
    <property type="project" value="InterPro"/>
</dbReference>
<comment type="caution">
    <text evidence="10">The sequence shown here is derived from an EMBL/GenBank/DDBJ whole genome shotgun (WGS) entry which is preliminary data.</text>
</comment>
<dbReference type="NCBIfam" id="TIGR01853">
    <property type="entry name" value="lipid_A_lpxD"/>
    <property type="match status" value="1"/>
</dbReference>
<dbReference type="EMBL" id="PQWO01000018">
    <property type="protein sequence ID" value="PZD71357.1"/>
    <property type="molecule type" value="Genomic_DNA"/>
</dbReference>
<dbReference type="InterPro" id="IPR011004">
    <property type="entry name" value="Trimer_LpxA-like_sf"/>
</dbReference>
<dbReference type="GO" id="GO:0031470">
    <property type="term" value="C:carboxysome"/>
    <property type="evidence" value="ECO:0007669"/>
    <property type="project" value="UniProtKB-ARBA"/>
</dbReference>
<dbReference type="InterPro" id="IPR001451">
    <property type="entry name" value="Hexapep"/>
</dbReference>
<dbReference type="OrthoDB" id="9784739at2"/>
<keyword evidence="1 7" id="KW-0444">Lipid biosynthesis</keyword>
<dbReference type="Pfam" id="PF00132">
    <property type="entry name" value="Hexapep"/>
    <property type="match status" value="1"/>
</dbReference>
<keyword evidence="2 7" id="KW-0441">Lipid A biosynthesis</keyword>
<dbReference type="GO" id="GO:0009245">
    <property type="term" value="P:lipid A biosynthetic process"/>
    <property type="evidence" value="ECO:0007669"/>
    <property type="project" value="UniProtKB-UniRule"/>
</dbReference>
<organism evidence="10 11">
    <name type="scientific">Acaryochloris thomasi RCC1774</name>
    <dbReference type="NCBI Taxonomy" id="1764569"/>
    <lineage>
        <taxon>Bacteria</taxon>
        <taxon>Bacillati</taxon>
        <taxon>Cyanobacteriota</taxon>
        <taxon>Cyanophyceae</taxon>
        <taxon>Acaryochloridales</taxon>
        <taxon>Acaryochloridaceae</taxon>
        <taxon>Acaryochloris</taxon>
        <taxon>Acaryochloris thomasi</taxon>
    </lineage>
</organism>
<keyword evidence="11" id="KW-1185">Reference proteome</keyword>
<evidence type="ECO:0000259" key="9">
    <source>
        <dbReference type="Pfam" id="PF25087"/>
    </source>
</evidence>
<dbReference type="GO" id="GO:0016020">
    <property type="term" value="C:membrane"/>
    <property type="evidence" value="ECO:0007669"/>
    <property type="project" value="GOC"/>
</dbReference>
<dbReference type="HAMAP" id="MF_00523">
    <property type="entry name" value="LpxD"/>
    <property type="match status" value="1"/>
</dbReference>
<keyword evidence="5 7" id="KW-0443">Lipid metabolism</keyword>
<comment type="catalytic activity">
    <reaction evidence="7">
        <text>a UDP-3-O-[(3R)-3-hydroxyacyl]-alpha-D-glucosamine + a (3R)-hydroxyacyl-[ACP] = a UDP-2-N,3-O-bis[(3R)-3-hydroxyacyl]-alpha-D-glucosamine + holo-[ACP] + H(+)</text>
        <dbReference type="Rhea" id="RHEA:53836"/>
        <dbReference type="Rhea" id="RHEA-COMP:9685"/>
        <dbReference type="Rhea" id="RHEA-COMP:9945"/>
        <dbReference type="ChEBI" id="CHEBI:15378"/>
        <dbReference type="ChEBI" id="CHEBI:64479"/>
        <dbReference type="ChEBI" id="CHEBI:78827"/>
        <dbReference type="ChEBI" id="CHEBI:137740"/>
        <dbReference type="ChEBI" id="CHEBI:137748"/>
        <dbReference type="EC" id="2.3.1.191"/>
    </reaction>
</comment>
<dbReference type="Pfam" id="PF04613">
    <property type="entry name" value="LpxD"/>
    <property type="match status" value="1"/>
</dbReference>
<dbReference type="Gene3D" id="3.40.1390.10">
    <property type="entry name" value="MurE/MurF, N-terminal domain"/>
    <property type="match status" value="1"/>
</dbReference>
<dbReference type="Proteomes" id="UP000248857">
    <property type="component" value="Unassembled WGS sequence"/>
</dbReference>
<gene>
    <name evidence="10" type="primary">lpxD_2</name>
    <name evidence="7" type="synonym">lpxD</name>
    <name evidence="10" type="ORF">C1752_06636</name>
</gene>
<dbReference type="Gene3D" id="2.160.10.10">
    <property type="entry name" value="Hexapeptide repeat proteins"/>
    <property type="match status" value="1"/>
</dbReference>
<comment type="similarity">
    <text evidence="7">Belongs to the transferase hexapeptide repeat family. LpxD subfamily.</text>
</comment>
<dbReference type="InterPro" id="IPR020573">
    <property type="entry name" value="UDP_GlcNAc_AcTrfase_non-rep"/>
</dbReference>
<dbReference type="EC" id="2.3.1.191" evidence="7"/>
<dbReference type="AlphaFoldDB" id="A0A2W1JR54"/>
<evidence type="ECO:0000256" key="2">
    <source>
        <dbReference type="ARBA" id="ARBA00022556"/>
    </source>
</evidence>
<evidence type="ECO:0000313" key="11">
    <source>
        <dbReference type="Proteomes" id="UP000248857"/>
    </source>
</evidence>
<keyword evidence="6 7" id="KW-0012">Acyltransferase</keyword>
<keyword evidence="3 7" id="KW-0808">Transferase</keyword>
<dbReference type="Pfam" id="PF25087">
    <property type="entry name" value="GMPPB_C"/>
    <property type="match status" value="1"/>
</dbReference>
<feature type="active site" description="Proton acceptor" evidence="7">
    <location>
        <position position="248"/>
    </location>
</feature>
<evidence type="ECO:0000313" key="10">
    <source>
        <dbReference type="EMBL" id="PZD71357.1"/>
    </source>
</evidence>
<dbReference type="InterPro" id="IPR007691">
    <property type="entry name" value="LpxD"/>
</dbReference>
<reference evidence="10 11" key="1">
    <citation type="journal article" date="2018" name="Sci. Rep.">
        <title>A novel species of the marine cyanobacterium Acaryochloris with a unique pigment content and lifestyle.</title>
        <authorList>
            <person name="Partensky F."/>
            <person name="Six C."/>
            <person name="Ratin M."/>
            <person name="Garczarek L."/>
            <person name="Vaulot D."/>
            <person name="Probert I."/>
            <person name="Calteau A."/>
            <person name="Gourvil P."/>
            <person name="Marie D."/>
            <person name="Grebert T."/>
            <person name="Bouchier C."/>
            <person name="Le Panse S."/>
            <person name="Gachenot M."/>
            <person name="Rodriguez F."/>
            <person name="Garrido J.L."/>
        </authorList>
    </citation>
    <scope>NUCLEOTIDE SEQUENCE [LARGE SCALE GENOMIC DNA]</scope>
    <source>
        <strain evidence="10 11">RCC1774</strain>
    </source>
</reference>
<sequence>MKFSELTQQLGVATIDTSLAIRPDLDPALVGIAAIDQAATGALSFMEGDRFAQWIHNTEASGLILSSDPERQAIATARNIAWIATAQPRLLFAQALSHFYQPWQAAPAIDTTAVIHPTARIGAGVSIGPHVVIHEQVQVGEGVCIHANGVVYPEVQIGDLTTLHANCVIHERSQIGKNCVIHSGAVIGAEGFGFVPTDNGWYKVPQSGVTVLEDQVEVGCNSTIDRPAVGETRIGQGTKIDNLVQVAHGCQIGPHCVLVGQVGLAGHVELGAGVVLGGQVGVADYLQIGEGAIATAQAGITKNVAAGTMVSGFPAMPTKLWLKMMAALRKLPVSKPKI</sequence>
<dbReference type="PANTHER" id="PTHR43378">
    <property type="entry name" value="UDP-3-O-ACYLGLUCOSAMINE N-ACYLTRANSFERASE"/>
    <property type="match status" value="1"/>
</dbReference>
<dbReference type="NCBIfam" id="NF002060">
    <property type="entry name" value="PRK00892.1"/>
    <property type="match status" value="1"/>
</dbReference>
<evidence type="ECO:0000256" key="4">
    <source>
        <dbReference type="ARBA" id="ARBA00022737"/>
    </source>
</evidence>
<evidence type="ECO:0000256" key="1">
    <source>
        <dbReference type="ARBA" id="ARBA00022516"/>
    </source>
</evidence>
<feature type="domain" description="UDP-3-O-[3-hydroxymyristoyl] glucosamine N-acyltransferase non-repeat region" evidence="8">
    <location>
        <begin position="26"/>
        <end position="97"/>
    </location>
</feature>
<evidence type="ECO:0000256" key="5">
    <source>
        <dbReference type="ARBA" id="ARBA00023098"/>
    </source>
</evidence>
<comment type="function">
    <text evidence="7">Catalyzes the N-acylation of UDP-3-O-acylglucosamine using 3-hydroxyacyl-ACP as the acyl donor. Is involved in the biosynthesis of lipid A, a phosphorylated glycolipid that anchors the lipopolysaccharide to the outer membrane of the cell.</text>
</comment>
<dbReference type="GO" id="GO:0043886">
    <property type="term" value="F:structural constituent of carboxysome shell"/>
    <property type="evidence" value="ECO:0007669"/>
    <property type="project" value="UniProtKB-ARBA"/>
</dbReference>
<comment type="pathway">
    <text evidence="7">Bacterial outer membrane biogenesis; LPS lipid A biosynthesis.</text>
</comment>
<evidence type="ECO:0000256" key="3">
    <source>
        <dbReference type="ARBA" id="ARBA00022679"/>
    </source>
</evidence>
<keyword evidence="4 7" id="KW-0677">Repeat</keyword>
<dbReference type="GO" id="GO:0103118">
    <property type="term" value="F:UDP-3-O-[(3R)-3-hydroxyacyl]-glucosamine N-acyltransferase activity"/>
    <property type="evidence" value="ECO:0007669"/>
    <property type="project" value="UniProtKB-EC"/>
</dbReference>
<dbReference type="UniPathway" id="UPA00973"/>
<dbReference type="PANTHER" id="PTHR43378:SF2">
    <property type="entry name" value="UDP-3-O-ACYLGLUCOSAMINE N-ACYLTRANSFERASE 1, MITOCHONDRIAL-RELATED"/>
    <property type="match status" value="1"/>
</dbReference>
<evidence type="ECO:0000256" key="6">
    <source>
        <dbReference type="ARBA" id="ARBA00023315"/>
    </source>
</evidence>
<proteinExistence type="inferred from homology"/>
<dbReference type="SUPFAM" id="SSF51161">
    <property type="entry name" value="Trimeric LpxA-like enzymes"/>
    <property type="match status" value="1"/>
</dbReference>
<dbReference type="RefSeq" id="WP_110988142.1">
    <property type="nucleotide sequence ID" value="NZ_CAWNWM010000018.1"/>
</dbReference>
<accession>A0A2W1JR54</accession>
<dbReference type="CDD" id="cd03352">
    <property type="entry name" value="LbH_LpxD"/>
    <property type="match status" value="1"/>
</dbReference>
<feature type="domain" description="Mannose-1-phosphate guanyltransferase C-terminal" evidence="9">
    <location>
        <begin position="112"/>
        <end position="190"/>
    </location>
</feature>
<dbReference type="InterPro" id="IPR056729">
    <property type="entry name" value="GMPPB_C"/>
</dbReference>
<comment type="subunit">
    <text evidence="7">Homotrimer.</text>
</comment>
<protein>
    <recommendedName>
        <fullName evidence="7">UDP-3-O-acylglucosamine N-acyltransferase</fullName>
        <ecNumber evidence="7">2.3.1.191</ecNumber>
    </recommendedName>
</protein>
<name>A0A2W1JR54_9CYAN</name>
<evidence type="ECO:0000259" key="8">
    <source>
        <dbReference type="Pfam" id="PF04613"/>
    </source>
</evidence>